<dbReference type="InterPro" id="IPR014284">
    <property type="entry name" value="RNA_pol_sigma-70_dom"/>
</dbReference>
<evidence type="ECO:0000256" key="1">
    <source>
        <dbReference type="ARBA" id="ARBA00010641"/>
    </source>
</evidence>
<feature type="domain" description="RNA polymerase sigma factor 70 region 4 type 2" evidence="6">
    <location>
        <begin position="126"/>
        <end position="177"/>
    </location>
</feature>
<organism evidence="7 8">
    <name type="scientific">Chitinophaga varians</name>
    <dbReference type="NCBI Taxonomy" id="2202339"/>
    <lineage>
        <taxon>Bacteria</taxon>
        <taxon>Pseudomonadati</taxon>
        <taxon>Bacteroidota</taxon>
        <taxon>Chitinophagia</taxon>
        <taxon>Chitinophagales</taxon>
        <taxon>Chitinophagaceae</taxon>
        <taxon>Chitinophaga</taxon>
    </lineage>
</organism>
<comment type="similarity">
    <text evidence="1">Belongs to the sigma-70 factor family. ECF subfamily.</text>
</comment>
<dbReference type="InterPro" id="IPR013325">
    <property type="entry name" value="RNA_pol_sigma_r2"/>
</dbReference>
<proteinExistence type="inferred from homology"/>
<keyword evidence="2" id="KW-0805">Transcription regulation</keyword>
<dbReference type="Pfam" id="PF08281">
    <property type="entry name" value="Sigma70_r4_2"/>
    <property type="match status" value="1"/>
</dbReference>
<evidence type="ECO:0000256" key="4">
    <source>
        <dbReference type="ARBA" id="ARBA00023163"/>
    </source>
</evidence>
<name>A0A847RYY5_9BACT</name>
<dbReference type="InterPro" id="IPR036388">
    <property type="entry name" value="WH-like_DNA-bd_sf"/>
</dbReference>
<dbReference type="CDD" id="cd06171">
    <property type="entry name" value="Sigma70_r4"/>
    <property type="match status" value="1"/>
</dbReference>
<dbReference type="SUPFAM" id="SSF88946">
    <property type="entry name" value="Sigma2 domain of RNA polymerase sigma factors"/>
    <property type="match status" value="1"/>
</dbReference>
<dbReference type="Proteomes" id="UP000570474">
    <property type="component" value="Unassembled WGS sequence"/>
</dbReference>
<evidence type="ECO:0000256" key="3">
    <source>
        <dbReference type="ARBA" id="ARBA00023082"/>
    </source>
</evidence>
<dbReference type="GO" id="GO:0016987">
    <property type="term" value="F:sigma factor activity"/>
    <property type="evidence" value="ECO:0007669"/>
    <property type="project" value="UniProtKB-KW"/>
</dbReference>
<evidence type="ECO:0000259" key="6">
    <source>
        <dbReference type="Pfam" id="PF08281"/>
    </source>
</evidence>
<sequence length="182" mass="21260">MAPELSPLSNDDIYLLTGLAQGDAMVFRLIYQSYERKIYNIAFYYTGSEEDAEDIVQDVFTSLWLRREKIELKGSLENYITRCAKYTAFFYLKMRQKKKQATENAAVPRPLDGPEEHIRYKDMQAYLHSLLASLSHKTREIFYLSRYNGLTYPEIANRMEISVKTVEYHVSLALRKIATGKF</sequence>
<dbReference type="NCBIfam" id="TIGR02985">
    <property type="entry name" value="Sig70_bacteroi1"/>
    <property type="match status" value="1"/>
</dbReference>
<evidence type="ECO:0000313" key="7">
    <source>
        <dbReference type="EMBL" id="NLR67204.1"/>
    </source>
</evidence>
<evidence type="ECO:0000256" key="2">
    <source>
        <dbReference type="ARBA" id="ARBA00023015"/>
    </source>
</evidence>
<dbReference type="SUPFAM" id="SSF88659">
    <property type="entry name" value="Sigma3 and sigma4 domains of RNA polymerase sigma factors"/>
    <property type="match status" value="1"/>
</dbReference>
<dbReference type="PANTHER" id="PTHR43133:SF46">
    <property type="entry name" value="RNA POLYMERASE SIGMA-70 FACTOR ECF SUBFAMILY"/>
    <property type="match status" value="1"/>
</dbReference>
<dbReference type="InterPro" id="IPR014327">
    <property type="entry name" value="RNA_pol_sigma70_bacteroid"/>
</dbReference>
<gene>
    <name evidence="7" type="ORF">HGH92_23050</name>
</gene>
<dbReference type="Gene3D" id="1.10.1740.10">
    <property type="match status" value="1"/>
</dbReference>
<dbReference type="EMBL" id="JABAIA010000002">
    <property type="protein sequence ID" value="NLR67204.1"/>
    <property type="molecule type" value="Genomic_DNA"/>
</dbReference>
<dbReference type="InterPro" id="IPR039425">
    <property type="entry name" value="RNA_pol_sigma-70-like"/>
</dbReference>
<accession>A0A847RYY5</accession>
<feature type="domain" description="RNA polymerase sigma-70 region 2" evidence="5">
    <location>
        <begin position="30"/>
        <end position="95"/>
    </location>
</feature>
<dbReference type="InterPro" id="IPR007627">
    <property type="entry name" value="RNA_pol_sigma70_r2"/>
</dbReference>
<dbReference type="RefSeq" id="WP_168873085.1">
    <property type="nucleotide sequence ID" value="NZ_JABAIA010000002.1"/>
</dbReference>
<keyword evidence="3" id="KW-0731">Sigma factor</keyword>
<keyword evidence="4" id="KW-0804">Transcription</keyword>
<comment type="caution">
    <text evidence="7">The sequence shown here is derived from an EMBL/GenBank/DDBJ whole genome shotgun (WGS) entry which is preliminary data.</text>
</comment>
<dbReference type="InterPro" id="IPR013249">
    <property type="entry name" value="RNA_pol_sigma70_r4_t2"/>
</dbReference>
<dbReference type="AlphaFoldDB" id="A0A847RYY5"/>
<dbReference type="NCBIfam" id="TIGR02937">
    <property type="entry name" value="sigma70-ECF"/>
    <property type="match status" value="1"/>
</dbReference>
<keyword evidence="8" id="KW-1185">Reference proteome</keyword>
<dbReference type="Pfam" id="PF04542">
    <property type="entry name" value="Sigma70_r2"/>
    <property type="match status" value="1"/>
</dbReference>
<evidence type="ECO:0000259" key="5">
    <source>
        <dbReference type="Pfam" id="PF04542"/>
    </source>
</evidence>
<dbReference type="PANTHER" id="PTHR43133">
    <property type="entry name" value="RNA POLYMERASE ECF-TYPE SIGMA FACTO"/>
    <property type="match status" value="1"/>
</dbReference>
<dbReference type="GO" id="GO:0003677">
    <property type="term" value="F:DNA binding"/>
    <property type="evidence" value="ECO:0007669"/>
    <property type="project" value="InterPro"/>
</dbReference>
<protein>
    <submittedName>
        <fullName evidence="7">RNA polymerase sigma-70 factor</fullName>
    </submittedName>
</protein>
<dbReference type="InterPro" id="IPR013324">
    <property type="entry name" value="RNA_pol_sigma_r3/r4-like"/>
</dbReference>
<dbReference type="Gene3D" id="1.10.10.10">
    <property type="entry name" value="Winged helix-like DNA-binding domain superfamily/Winged helix DNA-binding domain"/>
    <property type="match status" value="1"/>
</dbReference>
<dbReference type="GO" id="GO:0006352">
    <property type="term" value="P:DNA-templated transcription initiation"/>
    <property type="evidence" value="ECO:0007669"/>
    <property type="project" value="InterPro"/>
</dbReference>
<reference evidence="7 8" key="1">
    <citation type="submission" date="2020-04" db="EMBL/GenBank/DDBJ databases">
        <authorList>
            <person name="Yin C."/>
        </authorList>
    </citation>
    <scope>NUCLEOTIDE SEQUENCE [LARGE SCALE GENOMIC DNA]</scope>
    <source>
        <strain evidence="7 8">Ae27</strain>
    </source>
</reference>
<evidence type="ECO:0000313" key="8">
    <source>
        <dbReference type="Proteomes" id="UP000570474"/>
    </source>
</evidence>